<dbReference type="SUPFAM" id="SSF100895">
    <property type="entry name" value="Kazal-type serine protease inhibitors"/>
    <property type="match status" value="2"/>
</dbReference>
<keyword evidence="8" id="KW-1185">Reference proteome</keyword>
<gene>
    <name evidence="7" type="ORF">MNOR_LOCUS21435</name>
</gene>
<feature type="domain" description="Kazal-like" evidence="6">
    <location>
        <begin position="116"/>
        <end position="167"/>
    </location>
</feature>
<feature type="signal peptide" evidence="5">
    <location>
        <begin position="1"/>
        <end position="16"/>
    </location>
</feature>
<dbReference type="Proteomes" id="UP001497623">
    <property type="component" value="Unassembled WGS sequence"/>
</dbReference>
<dbReference type="EMBL" id="CAXKWB010017247">
    <property type="protein sequence ID" value="CAL4118376.1"/>
    <property type="molecule type" value="Genomic_DNA"/>
</dbReference>
<dbReference type="AlphaFoldDB" id="A0AAV2RA14"/>
<evidence type="ECO:0000256" key="4">
    <source>
        <dbReference type="SAM" id="MobiDB-lite"/>
    </source>
</evidence>
<dbReference type="InterPro" id="IPR036058">
    <property type="entry name" value="Kazal_dom_sf"/>
</dbReference>
<evidence type="ECO:0000256" key="3">
    <source>
        <dbReference type="ARBA" id="ARBA00023157"/>
    </source>
</evidence>
<sequence>MLIALLLALLLHPCLAKDDLCNQECSEDFMPVCGDDGFTYHNMCMFMIQVCKNPELRVKHLTLCPHDEIVLRMVKEWNGKTSSSINKNSINRESPSSHNKPDESDENVVFDEVLKPQKDDPCNQECPKDFKPVCGTDGVTYPNMCMFIIGVCKDPELRVNDLTPCPDDDDLLRMMREWKDTTSSSSSITNHEGPMVFDEFAKPQNGMDVVQPRSWQDFTDGVSTAFNFVGKVGESLISKVNENLILGCKPMTYSFVVHTGCTLHGSTNGREWCSLDGGIFWPGITNWKYC</sequence>
<evidence type="ECO:0000256" key="1">
    <source>
        <dbReference type="ARBA" id="ARBA00022690"/>
    </source>
</evidence>
<name>A0AAV2RA14_MEGNR</name>
<keyword evidence="3" id="KW-1015">Disulfide bond</keyword>
<feature type="region of interest" description="Disordered" evidence="4">
    <location>
        <begin position="81"/>
        <end position="106"/>
    </location>
</feature>
<dbReference type="SMART" id="SM00280">
    <property type="entry name" value="KAZAL"/>
    <property type="match status" value="2"/>
</dbReference>
<dbReference type="Pfam" id="PF00050">
    <property type="entry name" value="Kazal_1"/>
    <property type="match status" value="2"/>
</dbReference>
<accession>A0AAV2RA14</accession>
<evidence type="ECO:0000259" key="6">
    <source>
        <dbReference type="PROSITE" id="PS51465"/>
    </source>
</evidence>
<feature type="domain" description="Kazal-like" evidence="6">
    <location>
        <begin position="15"/>
        <end position="66"/>
    </location>
</feature>
<protein>
    <recommendedName>
        <fullName evidence="6">Kazal-like domain-containing protein</fullName>
    </recommendedName>
</protein>
<evidence type="ECO:0000256" key="5">
    <source>
        <dbReference type="SAM" id="SignalP"/>
    </source>
</evidence>
<dbReference type="PANTHER" id="PTHR10913:SF45">
    <property type="entry name" value="FOLLISTATIN, ISOFORM A-RELATED"/>
    <property type="match status" value="1"/>
</dbReference>
<organism evidence="7 8">
    <name type="scientific">Meganyctiphanes norvegica</name>
    <name type="common">Northern krill</name>
    <name type="synonym">Thysanopoda norvegica</name>
    <dbReference type="NCBI Taxonomy" id="48144"/>
    <lineage>
        <taxon>Eukaryota</taxon>
        <taxon>Metazoa</taxon>
        <taxon>Ecdysozoa</taxon>
        <taxon>Arthropoda</taxon>
        <taxon>Crustacea</taxon>
        <taxon>Multicrustacea</taxon>
        <taxon>Malacostraca</taxon>
        <taxon>Eumalacostraca</taxon>
        <taxon>Eucarida</taxon>
        <taxon>Euphausiacea</taxon>
        <taxon>Euphausiidae</taxon>
        <taxon>Meganyctiphanes</taxon>
    </lineage>
</organism>
<reference evidence="7 8" key="1">
    <citation type="submission" date="2024-05" db="EMBL/GenBank/DDBJ databases">
        <authorList>
            <person name="Wallberg A."/>
        </authorList>
    </citation>
    <scope>NUCLEOTIDE SEQUENCE [LARGE SCALE GENOMIC DNA]</scope>
</reference>
<feature type="compositionally biased region" description="Low complexity" evidence="4">
    <location>
        <begin position="81"/>
        <end position="91"/>
    </location>
</feature>
<dbReference type="CDD" id="cd00104">
    <property type="entry name" value="KAZAL_FS"/>
    <property type="match status" value="1"/>
</dbReference>
<keyword evidence="5" id="KW-0732">Signal</keyword>
<comment type="caution">
    <text evidence="7">The sequence shown here is derived from an EMBL/GenBank/DDBJ whole genome shotgun (WGS) entry which is preliminary data.</text>
</comment>
<proteinExistence type="predicted"/>
<dbReference type="PROSITE" id="PS51465">
    <property type="entry name" value="KAZAL_2"/>
    <property type="match status" value="2"/>
</dbReference>
<dbReference type="PANTHER" id="PTHR10913">
    <property type="entry name" value="FOLLISTATIN-RELATED"/>
    <property type="match status" value="1"/>
</dbReference>
<dbReference type="GO" id="GO:0005576">
    <property type="term" value="C:extracellular region"/>
    <property type="evidence" value="ECO:0007669"/>
    <property type="project" value="TreeGrafter"/>
</dbReference>
<dbReference type="Gene3D" id="3.30.60.30">
    <property type="match status" value="2"/>
</dbReference>
<keyword evidence="1" id="KW-0646">Protease inhibitor</keyword>
<evidence type="ECO:0000313" key="8">
    <source>
        <dbReference type="Proteomes" id="UP001497623"/>
    </source>
</evidence>
<dbReference type="InterPro" id="IPR002350">
    <property type="entry name" value="Kazal_dom"/>
</dbReference>
<evidence type="ECO:0000256" key="2">
    <source>
        <dbReference type="ARBA" id="ARBA00022900"/>
    </source>
</evidence>
<dbReference type="InterPro" id="IPR050653">
    <property type="entry name" value="Prot_Inhib_GrowthFact_Antg"/>
</dbReference>
<feature type="chain" id="PRO_5043595577" description="Kazal-like domain-containing protein" evidence="5">
    <location>
        <begin position="17"/>
        <end position="290"/>
    </location>
</feature>
<evidence type="ECO:0000313" key="7">
    <source>
        <dbReference type="EMBL" id="CAL4118376.1"/>
    </source>
</evidence>
<keyword evidence="2" id="KW-0722">Serine protease inhibitor</keyword>